<organism evidence="3 4">
    <name type="scientific">Zobellia galactanivorans (strain DSM 12802 / CCUG 47099 / CIP 106680 / NCIMB 13871 / Dsij)</name>
    <dbReference type="NCBI Taxonomy" id="63186"/>
    <lineage>
        <taxon>Bacteria</taxon>
        <taxon>Pseudomonadati</taxon>
        <taxon>Bacteroidota</taxon>
        <taxon>Flavobacteriia</taxon>
        <taxon>Flavobacteriales</taxon>
        <taxon>Flavobacteriaceae</taxon>
        <taxon>Zobellia</taxon>
    </lineage>
</organism>
<dbReference type="GO" id="GO:0006508">
    <property type="term" value="P:proteolysis"/>
    <property type="evidence" value="ECO:0007669"/>
    <property type="project" value="InterPro"/>
</dbReference>
<keyword evidence="2 3" id="KW-0378">Hydrolase</keyword>
<dbReference type="PRINTS" id="PR00922">
    <property type="entry name" value="DADACBPTASE3"/>
</dbReference>
<gene>
    <name evidence="3" type="primary">dacB</name>
    <name evidence="3" type="ordered locus">zobellia_133</name>
</gene>
<protein>
    <submittedName>
        <fullName evidence="3">D-alanyl-D-alanine carboxypeptidase, family S13</fullName>
        <ecNumber evidence="3">3.4.16.4</ecNumber>
    </submittedName>
</protein>
<dbReference type="KEGG" id="zga:ZOBELLIA_133"/>
<reference evidence="3 4" key="2">
    <citation type="journal article" date="2012" name="Environ. Microbiol.">
        <title>Characterization of the first alginolytic operons in a marine bacterium: from their emergence in marine Flavobacteriia to their independent transfers to marine Proteobacteria and human gut Bacteroides.</title>
        <authorList>
            <person name="Thomas F."/>
            <person name="Barbeyron T."/>
            <person name="Tonon T."/>
            <person name="Genicot S."/>
            <person name="Czjzek M."/>
            <person name="Michel G."/>
        </authorList>
    </citation>
    <scope>NUCLEOTIDE SEQUENCE [LARGE SCALE GENOMIC DNA]</scope>
    <source>
        <strain evidence="4">DSM 12802 / CCUG 47099 / CIP 106680 / NCIMB 13871 / Dsij</strain>
    </source>
</reference>
<dbReference type="AlphaFoldDB" id="G0L8W0"/>
<dbReference type="GO" id="GO:0009002">
    <property type="term" value="F:serine-type D-Ala-D-Ala carboxypeptidase activity"/>
    <property type="evidence" value="ECO:0007669"/>
    <property type="project" value="UniProtKB-EC"/>
</dbReference>
<accession>G0L8W0</accession>
<name>G0L8W0_ZOBGA</name>
<evidence type="ECO:0000313" key="3">
    <source>
        <dbReference type="EMBL" id="CAZ94206.1"/>
    </source>
</evidence>
<dbReference type="PATRIC" id="fig|63186.3.peg.137"/>
<keyword evidence="3" id="KW-0645">Protease</keyword>
<dbReference type="Proteomes" id="UP000008898">
    <property type="component" value="Chromosome"/>
</dbReference>
<dbReference type="HOGENOM" id="CLU_017692_1_2_10"/>
<evidence type="ECO:0000256" key="2">
    <source>
        <dbReference type="ARBA" id="ARBA00022801"/>
    </source>
</evidence>
<reference evidence="4" key="1">
    <citation type="submission" date="2009-07" db="EMBL/GenBank/DDBJ databases">
        <title>Complete genome sequence of Zobellia galactanivorans Dsij.</title>
        <authorList>
            <consortium name="Genoscope - CEA"/>
        </authorList>
    </citation>
    <scope>NUCLEOTIDE SEQUENCE [LARGE SCALE GENOMIC DNA]</scope>
    <source>
        <strain evidence="4">DSM 12802 / CCUG 47099 / CIP 106680 / NCIMB 13871 / Dsij</strain>
    </source>
</reference>
<evidence type="ECO:0000313" key="4">
    <source>
        <dbReference type="Proteomes" id="UP000008898"/>
    </source>
</evidence>
<dbReference type="EMBL" id="FP476056">
    <property type="protein sequence ID" value="CAZ94206.1"/>
    <property type="molecule type" value="Genomic_DNA"/>
</dbReference>
<dbReference type="SUPFAM" id="SSF56601">
    <property type="entry name" value="beta-lactamase/transpeptidase-like"/>
    <property type="match status" value="1"/>
</dbReference>
<dbReference type="Pfam" id="PF02113">
    <property type="entry name" value="Peptidase_S13"/>
    <property type="match status" value="2"/>
</dbReference>
<dbReference type="PANTHER" id="PTHR30023:SF0">
    <property type="entry name" value="PENICILLIN-SENSITIVE CARBOXYPEPTIDASE A"/>
    <property type="match status" value="1"/>
</dbReference>
<dbReference type="GO" id="GO:0000270">
    <property type="term" value="P:peptidoglycan metabolic process"/>
    <property type="evidence" value="ECO:0007669"/>
    <property type="project" value="TreeGrafter"/>
</dbReference>
<dbReference type="STRING" id="63186.ZOBELLIA_133"/>
<dbReference type="InterPro" id="IPR000667">
    <property type="entry name" value="Peptidase_S13"/>
</dbReference>
<comment type="similarity">
    <text evidence="1">Belongs to the peptidase S13 family.</text>
</comment>
<keyword evidence="3" id="KW-0121">Carboxypeptidase</keyword>
<dbReference type="InterPro" id="IPR012338">
    <property type="entry name" value="Beta-lactam/transpept-like"/>
</dbReference>
<proteinExistence type="inferred from homology"/>
<sequence>MYNGLLHMSKIMKKILIAFSIAIFITSCSSYKKTLKKQTDPILSSTFYQNQFTGLLVFDPENRDTLYAYQSKKYFTPASNTKIFTLFASLQLLPDKVPTLKYWQQGKKLYVQGTGDPAALHPYFKDSTALNFLKRHANIELDLNNLEGEKLGQGWAWDDYDYYYQPEMTPMPLYGNVVSISRTKVIPEFFKGNIVRNWHRRNRDLEKNTFYVAPSRRDTVEIPYRTDSVLTKKLLEAALNKNISLGKPAYTPKKETLYGIPTDSLYVRMMHESDNFIAEQLLILASSTLSDTLSGKKARDYVLENYLQDLRQAPRWVDGSGLSRYNLFTPEAMVNVLDKLYQSMARKRLFAIFPENGVSGTLKGWDYDGGVPKLYAKSGSLSNNYCLSGYLITRSGKTLIFSFMNNHYRQPTSEVKKRMQQVLRQVAETY</sequence>
<dbReference type="PANTHER" id="PTHR30023">
    <property type="entry name" value="D-ALANYL-D-ALANINE CARBOXYPEPTIDASE"/>
    <property type="match status" value="1"/>
</dbReference>
<dbReference type="Gene3D" id="3.40.710.10">
    <property type="entry name" value="DD-peptidase/beta-lactamase superfamily"/>
    <property type="match status" value="2"/>
</dbReference>
<dbReference type="EC" id="3.4.16.4" evidence="3"/>
<keyword evidence="4" id="KW-1185">Reference proteome</keyword>
<evidence type="ECO:0000256" key="1">
    <source>
        <dbReference type="ARBA" id="ARBA00006096"/>
    </source>
</evidence>